<proteinExistence type="predicted"/>
<protein>
    <submittedName>
        <fullName evidence="2">Uncharacterized protein</fullName>
    </submittedName>
</protein>
<feature type="region of interest" description="Disordered" evidence="1">
    <location>
        <begin position="198"/>
        <end position="233"/>
    </location>
</feature>
<accession>A0A2P5P9N6</accession>
<gene>
    <name evidence="2" type="ORF">JP09_003935</name>
</gene>
<dbReference type="EMBL" id="JQAN02000006">
    <property type="protein sequence ID" value="PPD59018.1"/>
    <property type="molecule type" value="Genomic_DNA"/>
</dbReference>
<evidence type="ECO:0000313" key="2">
    <source>
        <dbReference type="EMBL" id="PPD59018.1"/>
    </source>
</evidence>
<dbReference type="AlphaFoldDB" id="A0A2P5P9N6"/>
<sequence length="233" mass="27006">MAEELGKIQRPEASTFSGKRKLYVVPLLYRWPEAPNEYVSLFDKYWKDVESQLRHLEQRIGAVKHIYHEGIDDTSEESFKTLEEYNPSSYNLARAFIENGAVLNAIEERELISETMDWERFIMMGFSSAKVAKLATEQYRESMKNRYDHIVKQIDETLQPDEAGVLFIREGHPIQFPREIEVFSVFPPSLDEVHRFMRNRPVEENESEETSADTGDAKAQTTPPEPEKGPSTD</sequence>
<comment type="caution">
    <text evidence="2">The sequence shown here is derived from an EMBL/GenBank/DDBJ whole genome shotgun (WGS) entry which is preliminary data.</text>
</comment>
<evidence type="ECO:0000256" key="1">
    <source>
        <dbReference type="SAM" id="MobiDB-lite"/>
    </source>
</evidence>
<keyword evidence="3" id="KW-1185">Reference proteome</keyword>
<reference evidence="2 3" key="1">
    <citation type="journal article" date="2017" name="ISME J.">
        <title>Grape pomace compost harbors organohalide-respiring Dehalogenimonas species with novel reductive dehalogenase genes.</title>
        <authorList>
            <person name="Yang Y."/>
            <person name="Higgins S.A."/>
            <person name="Yan J."/>
            <person name="Simsir B."/>
            <person name="Chourey K."/>
            <person name="Iyer R."/>
            <person name="Hettich R.L."/>
            <person name="Baldwin B."/>
            <person name="Ogles D.M."/>
            <person name="Loffler F.E."/>
        </authorList>
    </citation>
    <scope>NUCLEOTIDE SEQUENCE [LARGE SCALE GENOMIC DNA]</scope>
    <source>
        <strain evidence="2 3">GP</strain>
    </source>
</reference>
<name>A0A2P5P9N6_9CHLR</name>
<dbReference type="OrthoDB" id="9785619at2"/>
<dbReference type="Proteomes" id="UP000235653">
    <property type="component" value="Unassembled WGS sequence"/>
</dbReference>
<organism evidence="2 3">
    <name type="scientific">Dehalogenimonas etheniformans</name>
    <dbReference type="NCBI Taxonomy" id="1536648"/>
    <lineage>
        <taxon>Bacteria</taxon>
        <taxon>Bacillati</taxon>
        <taxon>Chloroflexota</taxon>
        <taxon>Dehalococcoidia</taxon>
        <taxon>Dehalococcoidales</taxon>
        <taxon>Dehalococcoidaceae</taxon>
        <taxon>Dehalogenimonas</taxon>
    </lineage>
</organism>
<dbReference type="RefSeq" id="WP_102330503.1">
    <property type="nucleotide sequence ID" value="NZ_CP058566.2"/>
</dbReference>
<evidence type="ECO:0000313" key="3">
    <source>
        <dbReference type="Proteomes" id="UP000235653"/>
    </source>
</evidence>